<evidence type="ECO:0000256" key="5">
    <source>
        <dbReference type="ARBA" id="ARBA00022723"/>
    </source>
</evidence>
<evidence type="ECO:0000259" key="8">
    <source>
        <dbReference type="PROSITE" id="PS51384"/>
    </source>
</evidence>
<accession>A0ABP9C4C3</accession>
<dbReference type="RefSeq" id="WP_345304353.1">
    <property type="nucleotide sequence ID" value="NZ_BAABJE010000017.1"/>
</dbReference>
<dbReference type="InterPro" id="IPR012286">
    <property type="entry name" value="Tetrahaem_cytochrome"/>
</dbReference>
<keyword evidence="3" id="KW-0813">Transport</keyword>
<dbReference type="InterPro" id="IPR017927">
    <property type="entry name" value="FAD-bd_FR_type"/>
</dbReference>
<name>A0ABP9C4C3_9GAMM</name>
<evidence type="ECO:0000256" key="6">
    <source>
        <dbReference type="ARBA" id="ARBA00022982"/>
    </source>
</evidence>
<dbReference type="Gene3D" id="2.40.30.10">
    <property type="entry name" value="Translation factors"/>
    <property type="match status" value="1"/>
</dbReference>
<dbReference type="InterPro" id="IPR017938">
    <property type="entry name" value="Riboflavin_synthase-like_b-brl"/>
</dbReference>
<dbReference type="SUPFAM" id="SSF52343">
    <property type="entry name" value="Ferredoxin reductase-like, C-terminal NADP-linked domain"/>
    <property type="match status" value="1"/>
</dbReference>
<dbReference type="InterPro" id="IPR050415">
    <property type="entry name" value="MRET"/>
</dbReference>
<dbReference type="Gene3D" id="3.40.50.80">
    <property type="entry name" value="Nucleotide-binding domain of ferredoxin-NADP reductase (FNR) module"/>
    <property type="match status" value="1"/>
</dbReference>
<dbReference type="InterPro" id="IPR041854">
    <property type="entry name" value="BFD-like_2Fe2S-bd_dom_sf"/>
</dbReference>
<dbReference type="InterPro" id="IPR039261">
    <property type="entry name" value="FNR_nucleotide-bd"/>
</dbReference>
<dbReference type="Gene3D" id="3.90.10.10">
    <property type="entry name" value="Cytochrome C3"/>
    <property type="match status" value="1"/>
</dbReference>
<protein>
    <recommendedName>
        <fullName evidence="8">FAD-binding FR-type domain-containing protein</fullName>
    </recommendedName>
</protein>
<evidence type="ECO:0000256" key="1">
    <source>
        <dbReference type="ARBA" id="ARBA00001926"/>
    </source>
</evidence>
<dbReference type="Pfam" id="PF04324">
    <property type="entry name" value="Fer2_BFD"/>
    <property type="match status" value="1"/>
</dbReference>
<keyword evidence="7" id="KW-0408">Iron</keyword>
<dbReference type="Gene3D" id="1.10.10.1100">
    <property type="entry name" value="BFD-like [2Fe-2S]-binding domain"/>
    <property type="match status" value="1"/>
</dbReference>
<comment type="cofactor">
    <cofactor evidence="1">
        <name>heme c</name>
        <dbReference type="ChEBI" id="CHEBI:61717"/>
    </cofactor>
</comment>
<dbReference type="InterPro" id="IPR007419">
    <property type="entry name" value="BFD-like_2Fe2S-bd_dom"/>
</dbReference>
<gene>
    <name evidence="9" type="ORF">GCM10023307_32000</name>
</gene>
<keyword evidence="5" id="KW-0479">Metal-binding</keyword>
<evidence type="ECO:0000256" key="2">
    <source>
        <dbReference type="ARBA" id="ARBA00004196"/>
    </source>
</evidence>
<dbReference type="InterPro" id="IPR036280">
    <property type="entry name" value="Multihaem_cyt_sf"/>
</dbReference>
<comment type="caution">
    <text evidence="9">The sequence shown here is derived from an EMBL/GenBank/DDBJ whole genome shotgun (WGS) entry which is preliminary data.</text>
</comment>
<dbReference type="Pfam" id="PF14537">
    <property type="entry name" value="Cytochrom_c3_2"/>
    <property type="match status" value="1"/>
</dbReference>
<evidence type="ECO:0000313" key="9">
    <source>
        <dbReference type="EMBL" id="GAA4802834.1"/>
    </source>
</evidence>
<dbReference type="SUPFAM" id="SSF48695">
    <property type="entry name" value="Multiheme cytochromes"/>
    <property type="match status" value="1"/>
</dbReference>
<evidence type="ECO:0000256" key="3">
    <source>
        <dbReference type="ARBA" id="ARBA00022448"/>
    </source>
</evidence>
<dbReference type="EMBL" id="BAABJE010000017">
    <property type="protein sequence ID" value="GAA4802834.1"/>
    <property type="molecule type" value="Genomic_DNA"/>
</dbReference>
<dbReference type="SUPFAM" id="SSF63380">
    <property type="entry name" value="Riboflavin synthase domain-like"/>
    <property type="match status" value="1"/>
</dbReference>
<dbReference type="PROSITE" id="PS51384">
    <property type="entry name" value="FAD_FR"/>
    <property type="match status" value="1"/>
</dbReference>
<comment type="subcellular location">
    <subcellularLocation>
        <location evidence="2">Cell envelope</location>
    </subcellularLocation>
</comment>
<proteinExistence type="predicted"/>
<dbReference type="PANTHER" id="PTHR47354:SF5">
    <property type="entry name" value="PROTEIN RFBI"/>
    <property type="match status" value="1"/>
</dbReference>
<sequence length="527" mass="57093">MDAIPVRENQDQNDLVCHCAGVGRARIKAAIATAPASTLESLGSQLGCGVHCGCCRPLVQELLGESPWYEVANATRTTLTDGRFPQRSIVQLDLQLVGFPPYPQAKPAQHVVLQAWIDDAWITRTYTVVKQSEDGNTVSIAMRRLPYGELTTRLLDADETIFAAIPMRIAVPAGEADPADGRPVVCFVAGVGVTLALSLLNGRPPGQMLHVDYSASYRGDMVYADRIEASASGSREVSCFLRADDVDGHIDDEDIRQTVQAFPGARFYVCGPQGYTGNVVDGLRNAGVPDADVRVEAFFLKSHAKPRRSVRRLAYAAGLAVAFLPLLLLAPALAKYVPNAAHNPGHADLACTDCHRDAPGTMRQQLQAKAKHLLGLRGHSDFGMRAVGNPTCIGCHDNPDDRHPAHRFLEPRFEAARRRLAPEQCVSCHREHTGSRVSQTDSGFCAACHSDTQVKDDPTTPTHAVLFAEERWDTCLTCHDFHGNHAHDAPDDLDDALAPGVVAAYLQHADSPYGETVVKAKQPETAQ</sequence>
<organism evidence="9 10">
    <name type="scientific">Lysobacter hankyongensis</name>
    <dbReference type="NCBI Taxonomy" id="1176535"/>
    <lineage>
        <taxon>Bacteria</taxon>
        <taxon>Pseudomonadati</taxon>
        <taxon>Pseudomonadota</taxon>
        <taxon>Gammaproteobacteria</taxon>
        <taxon>Lysobacterales</taxon>
        <taxon>Lysobacteraceae</taxon>
        <taxon>Lysobacter</taxon>
    </lineage>
</organism>
<keyword evidence="4" id="KW-0349">Heme</keyword>
<keyword evidence="10" id="KW-1185">Reference proteome</keyword>
<evidence type="ECO:0000256" key="7">
    <source>
        <dbReference type="ARBA" id="ARBA00023004"/>
    </source>
</evidence>
<feature type="domain" description="FAD-binding FR-type" evidence="8">
    <location>
        <begin position="66"/>
        <end position="179"/>
    </location>
</feature>
<dbReference type="CDD" id="cd00322">
    <property type="entry name" value="FNR_like"/>
    <property type="match status" value="1"/>
</dbReference>
<reference evidence="10" key="1">
    <citation type="journal article" date="2019" name="Int. J. Syst. Evol. Microbiol.">
        <title>The Global Catalogue of Microorganisms (GCM) 10K type strain sequencing project: providing services to taxonomists for standard genome sequencing and annotation.</title>
        <authorList>
            <consortium name="The Broad Institute Genomics Platform"/>
            <consortium name="The Broad Institute Genome Sequencing Center for Infectious Disease"/>
            <person name="Wu L."/>
            <person name="Ma J."/>
        </authorList>
    </citation>
    <scope>NUCLEOTIDE SEQUENCE [LARGE SCALE GENOMIC DNA]</scope>
    <source>
        <strain evidence="10">JCM 18204</strain>
    </source>
</reference>
<keyword evidence="6" id="KW-0249">Electron transport</keyword>
<evidence type="ECO:0000313" key="10">
    <source>
        <dbReference type="Proteomes" id="UP001499959"/>
    </source>
</evidence>
<evidence type="ECO:0000256" key="4">
    <source>
        <dbReference type="ARBA" id="ARBA00022617"/>
    </source>
</evidence>
<dbReference type="PANTHER" id="PTHR47354">
    <property type="entry name" value="NADH OXIDOREDUCTASE HCR"/>
    <property type="match status" value="1"/>
</dbReference>
<dbReference type="Proteomes" id="UP001499959">
    <property type="component" value="Unassembled WGS sequence"/>
</dbReference>